<evidence type="ECO:0000259" key="3">
    <source>
        <dbReference type="Pfam" id="PF13205"/>
    </source>
</evidence>
<dbReference type="InterPro" id="IPR013783">
    <property type="entry name" value="Ig-like_fold"/>
</dbReference>
<evidence type="ECO:0000313" key="4">
    <source>
        <dbReference type="EMBL" id="TMQ70444.1"/>
    </source>
</evidence>
<evidence type="ECO:0000313" key="5">
    <source>
        <dbReference type="Proteomes" id="UP000319771"/>
    </source>
</evidence>
<dbReference type="InterPro" id="IPR032812">
    <property type="entry name" value="SbsA_Ig"/>
</dbReference>
<dbReference type="InterPro" id="IPR051200">
    <property type="entry name" value="Host-pathogen_enzymatic-act"/>
</dbReference>
<evidence type="ECO:0000256" key="1">
    <source>
        <dbReference type="ARBA" id="ARBA00022729"/>
    </source>
</evidence>
<comment type="caution">
    <text evidence="4">The sequence shown here is derived from an EMBL/GenBank/DDBJ whole genome shotgun (WGS) entry which is preliminary data.</text>
</comment>
<dbReference type="SUPFAM" id="SSF50969">
    <property type="entry name" value="YVTN repeat-like/Quinoprotein amine dehydrogenase"/>
    <property type="match status" value="3"/>
</dbReference>
<dbReference type="Gene3D" id="2.130.10.10">
    <property type="entry name" value="YVTN repeat-like/Quinoprotein amine dehydrogenase"/>
    <property type="match status" value="5"/>
</dbReference>
<feature type="domain" description="IPT/TIG" evidence="2">
    <location>
        <begin position="887"/>
        <end position="961"/>
    </location>
</feature>
<accession>A0A538U3G4</accession>
<keyword evidence="1" id="KW-0732">Signal</keyword>
<dbReference type="Pfam" id="PF13205">
    <property type="entry name" value="Big_5"/>
    <property type="match status" value="1"/>
</dbReference>
<gene>
    <name evidence="4" type="ORF">E6K81_12585</name>
</gene>
<dbReference type="Proteomes" id="UP000319771">
    <property type="component" value="Unassembled WGS sequence"/>
</dbReference>
<dbReference type="SUPFAM" id="SSF81296">
    <property type="entry name" value="E set domains"/>
    <property type="match status" value="1"/>
</dbReference>
<dbReference type="Pfam" id="PF10282">
    <property type="entry name" value="Lactonase"/>
    <property type="match status" value="1"/>
</dbReference>
<dbReference type="EMBL" id="VBPB01000224">
    <property type="protein sequence ID" value="TMQ70444.1"/>
    <property type="molecule type" value="Genomic_DNA"/>
</dbReference>
<dbReference type="InterPro" id="IPR014756">
    <property type="entry name" value="Ig_E-set"/>
</dbReference>
<dbReference type="SUPFAM" id="SSF75011">
    <property type="entry name" value="3-carboxy-cis,cis-mucoante lactonizing enzyme"/>
    <property type="match status" value="1"/>
</dbReference>
<feature type="domain" description="SbsA Ig-like" evidence="3">
    <location>
        <begin position="778"/>
        <end position="876"/>
    </location>
</feature>
<dbReference type="InterPro" id="IPR015943">
    <property type="entry name" value="WD40/YVTN_repeat-like_dom_sf"/>
</dbReference>
<dbReference type="InterPro" id="IPR011964">
    <property type="entry name" value="YVTN_b-propeller_repeat"/>
</dbReference>
<reference evidence="4 5" key="1">
    <citation type="journal article" date="2019" name="Nat. Microbiol.">
        <title>Mediterranean grassland soil C-N compound turnover is dependent on rainfall and depth, and is mediated by genomically divergent microorganisms.</title>
        <authorList>
            <person name="Diamond S."/>
            <person name="Andeer P.F."/>
            <person name="Li Z."/>
            <person name="Crits-Christoph A."/>
            <person name="Burstein D."/>
            <person name="Anantharaman K."/>
            <person name="Lane K.R."/>
            <person name="Thomas B.C."/>
            <person name="Pan C."/>
            <person name="Northen T.R."/>
            <person name="Banfield J.F."/>
        </authorList>
    </citation>
    <scope>NUCLEOTIDE SEQUENCE [LARGE SCALE GENOMIC DNA]</scope>
    <source>
        <strain evidence="4">WS_11</strain>
    </source>
</reference>
<dbReference type="InterPro" id="IPR019405">
    <property type="entry name" value="Lactonase_7-beta_prop"/>
</dbReference>
<sequence>MGANPLTNLGVQIAAIPVGGDPGGVGISPNGKRAYVPDSKVGVVHELDVDPASLEPYAVLRDIQLPGTTLSGGVAVSLDGTQLYLASSNQGLVDVDLTLDAPEAVGLSPLLCDGGAAIVPSGEEVLAGGGQFNGSLVIGEVPAAGAPSATTLSLGGAPRDVAVTAEGQSALVVNSDTDELLVVGVDPGASATYHQKVSTVRTGRSPLSVALSSLSPVVAVANYGDHTLSIYATRSADASLQRIVPDVALPGDMAAVQTTGNAYGIGTQVDLGGTVFPASNTAGKGVGFVVPTSPAKQLETTLTLQDPSATRSVALPFQILDPITTLAPTATAVATTMSAALCPGGPDQGLGYVLRTSPDGRMVAMASSYLSGCWFVHVFRVAPQDADPAGALLASVSSSAAILDLAFTPDGRRLWVTRSGQPGMVLNTDESAPPVGQSLGSLVSGQVGFSPRSVALDPLGRFMLVGTASGAASALERFNPAGASFVQAVPTTGNVAGPIAVTPDGRYAVMGNASGVTFFSLTSLTVIAPPAPPTTTGTVASLTISTNGRRAFARFSGGQIGIWNLDPVGAQVGAQRFFGTPVAASLDQLVPAPDGISALASCASCNTLTRLDPTNLTPIVTTAAIGQPFTAITRTVDGRRLWGIHSVLSGSGYAGDLQMFNLSTASALALISGGGQTALAGEELPQAVRVRATDAAGGPEEGVVLRFRLLNGASDGLLDGLTAPYLEKLSDINGEAQVRWKLPATLGGHTLVIEPEGVTGATLNVVAQVAANDADILPLVSEFGPPNNATDLNAGTGVWARFNQRMNPDSLPAYLLLTAGGAPVAGALTFQDDGRVAVFQPTVPLPFGATCMLQIQNGARDTDGQKMLVSQQTTFTVESPPTLTLGTVSPPAADIGAQVVIAGEGFSLSPGANVVTFGGVLAPVQRASLTALTTVVPAGTSGLSPVRIQVGAASAGPADFTVLAPSTTPGQVVGEISDNKGVSKVAFTPDGARAYVSNTARNSVSVVDIASATVIKEISVGLGPVGLAVLPDGSRVYVANRGSDDISVIDSDPGSARYNTVLTTIRVDHQPVAIVTSGAGPHVFVANQGSGTVNIIDVNPDDATFDRVVKTVVVGSGCTSIAISIDGVRMYIGTTAGVSYVDLSSPDLVVKTVATGSGCTSIAISIDASIVLALLTNGSLVAIDASPGSANFNKVVATAKTGSGATAVSISPDEALAYVTSSDGNVVLVFQIAKTDITGATSLVPGVVVSLTLLATIPVGLAPSDVVLSPTGSGLGLVVNTGSGTVTLLSFNQPPVTVTFDFTPNSMNLKDKGVGKTVDAKIEPPPPLRPEDIVVSSIRFNGLVGVDPDEQVKIEDANGPHPRLKVKFDRAAVLLTLSVGNNVPVHVSGTIGTKPFVGTDSLKVQAPKVKKPHQAEVVNPLQAYNVEWEVDTSSPSPWVALLSSLDHGKTWKLDATHLPNNGQARWLPPQVLADSVRLAVVQVESAEPGDTLVTGVMAVSDFFRLQTPVAVEPLPVRLEFAPIRPSPSIGEARLRFGLPRRAQVDLAIFDIQGRRLATLVKGERPAGWHDITWDGRTDLGGVAG</sequence>
<dbReference type="PANTHER" id="PTHR47197">
    <property type="entry name" value="PROTEIN NIRF"/>
    <property type="match status" value="1"/>
</dbReference>
<name>A0A538U3G4_UNCEI</name>
<dbReference type="Gene3D" id="2.60.40.4070">
    <property type="match status" value="1"/>
</dbReference>
<dbReference type="PANTHER" id="PTHR47197:SF3">
    <property type="entry name" value="DIHYDRO-HEME D1 DEHYDROGENASE"/>
    <property type="match status" value="1"/>
</dbReference>
<dbReference type="Pfam" id="PF01833">
    <property type="entry name" value="TIG"/>
    <property type="match status" value="1"/>
</dbReference>
<feature type="non-terminal residue" evidence="4">
    <location>
        <position position="1584"/>
    </location>
</feature>
<dbReference type="NCBIfam" id="TIGR02276">
    <property type="entry name" value="beta_rpt_yvtn"/>
    <property type="match status" value="2"/>
</dbReference>
<dbReference type="Gene3D" id="2.60.40.3710">
    <property type="match status" value="1"/>
</dbReference>
<dbReference type="SUPFAM" id="SSF63825">
    <property type="entry name" value="YWTD domain"/>
    <property type="match status" value="1"/>
</dbReference>
<dbReference type="InterPro" id="IPR002909">
    <property type="entry name" value="IPT_dom"/>
</dbReference>
<dbReference type="InterPro" id="IPR011044">
    <property type="entry name" value="Quino_amine_DH_bsu"/>
</dbReference>
<protein>
    <submittedName>
        <fullName evidence="4">Uncharacterized protein</fullName>
    </submittedName>
</protein>
<dbReference type="Gene3D" id="2.60.40.10">
    <property type="entry name" value="Immunoglobulins"/>
    <property type="match status" value="1"/>
</dbReference>
<proteinExistence type="predicted"/>
<evidence type="ECO:0000259" key="2">
    <source>
        <dbReference type="Pfam" id="PF01833"/>
    </source>
</evidence>
<organism evidence="4 5">
    <name type="scientific">Eiseniibacteriota bacterium</name>
    <dbReference type="NCBI Taxonomy" id="2212470"/>
    <lineage>
        <taxon>Bacteria</taxon>
        <taxon>Candidatus Eiseniibacteriota</taxon>
    </lineage>
</organism>